<name>A0AC59ZFE0_RANTA</name>
<organism evidence="1 2">
    <name type="scientific">Rangifer tarandus platyrhynchus</name>
    <name type="common">Svalbard reindeer</name>
    <dbReference type="NCBI Taxonomy" id="3082113"/>
    <lineage>
        <taxon>Eukaryota</taxon>
        <taxon>Metazoa</taxon>
        <taxon>Chordata</taxon>
        <taxon>Craniata</taxon>
        <taxon>Vertebrata</taxon>
        <taxon>Euteleostomi</taxon>
        <taxon>Mammalia</taxon>
        <taxon>Eutheria</taxon>
        <taxon>Laurasiatheria</taxon>
        <taxon>Artiodactyla</taxon>
        <taxon>Ruminantia</taxon>
        <taxon>Pecora</taxon>
        <taxon>Cervidae</taxon>
        <taxon>Odocoileinae</taxon>
        <taxon>Rangifer</taxon>
    </lineage>
</organism>
<sequence>MKPGGGEGGGGGGGGGAAGAGMRPEPRCSLTLGRAGVSATPAAAAAASYVVPALRAGRSRRGQGRGPAGRSERRIRLQITEVFHSSCRFVCHLWTAVSSSTAASGEPDTHQVTESAGGHLSLPRDLRWKSTGLGVWAIQSIYELTRRHNASPFNSGPP</sequence>
<protein>
    <submittedName>
        <fullName evidence="1">Uncharacterized protein</fullName>
    </submittedName>
</protein>
<proteinExistence type="predicted"/>
<dbReference type="EMBL" id="OX596112">
    <property type="protein sequence ID" value="CAN0400393.1"/>
    <property type="molecule type" value="Genomic_DNA"/>
</dbReference>
<gene>
    <name evidence="1" type="ORF">MRATA1EN22A_LOCUS17671</name>
</gene>
<reference evidence="1" key="1">
    <citation type="submission" date="2023-05" db="EMBL/GenBank/DDBJ databases">
        <authorList>
            <consortium name="ELIXIR-Norway"/>
        </authorList>
    </citation>
    <scope>NUCLEOTIDE SEQUENCE</scope>
</reference>
<evidence type="ECO:0000313" key="1">
    <source>
        <dbReference type="EMBL" id="CAN0400393.1"/>
    </source>
</evidence>
<evidence type="ECO:0000313" key="2">
    <source>
        <dbReference type="Proteomes" id="UP001162501"/>
    </source>
</evidence>
<dbReference type="Proteomes" id="UP001162501">
    <property type="component" value="Chromosome 28"/>
</dbReference>
<reference evidence="1" key="2">
    <citation type="submission" date="2025-03" db="EMBL/GenBank/DDBJ databases">
        <authorList>
            <consortium name="ELIXIR-Norway"/>
            <consortium name="Elixir Norway"/>
        </authorList>
    </citation>
    <scope>NUCLEOTIDE SEQUENCE</scope>
</reference>
<accession>A0AC59ZFE0</accession>